<keyword evidence="7" id="KW-1185">Reference proteome</keyword>
<evidence type="ECO:0000313" key="6">
    <source>
        <dbReference type="EMBL" id="KAH8692058.1"/>
    </source>
</evidence>
<dbReference type="Gene3D" id="3.40.50.1580">
    <property type="entry name" value="Nucleoside phosphorylase domain"/>
    <property type="match status" value="1"/>
</dbReference>
<dbReference type="RefSeq" id="XP_046068055.1">
    <property type="nucleotide sequence ID" value="XM_046217054.1"/>
</dbReference>
<feature type="chain" id="PRO_5042068575" evidence="4">
    <location>
        <begin position="24"/>
        <end position="1628"/>
    </location>
</feature>
<dbReference type="SMART" id="SM00320">
    <property type="entry name" value="WD40"/>
    <property type="match status" value="13"/>
</dbReference>
<organism evidence="6 7">
    <name type="scientific">Talaromyces proteolyticus</name>
    <dbReference type="NCBI Taxonomy" id="1131652"/>
    <lineage>
        <taxon>Eukaryota</taxon>
        <taxon>Fungi</taxon>
        <taxon>Dikarya</taxon>
        <taxon>Ascomycota</taxon>
        <taxon>Pezizomycotina</taxon>
        <taxon>Eurotiomycetes</taxon>
        <taxon>Eurotiomycetidae</taxon>
        <taxon>Eurotiales</taxon>
        <taxon>Trichocomaceae</taxon>
        <taxon>Talaromyces</taxon>
        <taxon>Talaromyces sect. Bacilispori</taxon>
    </lineage>
</organism>
<dbReference type="PRINTS" id="PR00320">
    <property type="entry name" value="GPROTEINBRPT"/>
</dbReference>
<dbReference type="PANTHER" id="PTHR19879">
    <property type="entry name" value="TRANSCRIPTION INITIATION FACTOR TFIID"/>
    <property type="match status" value="1"/>
</dbReference>
<evidence type="ECO:0000256" key="3">
    <source>
        <dbReference type="PROSITE-ProRule" id="PRU00221"/>
    </source>
</evidence>
<dbReference type="InterPro" id="IPR015943">
    <property type="entry name" value="WD40/YVTN_repeat-like_dom_sf"/>
</dbReference>
<keyword evidence="4" id="KW-0732">Signal</keyword>
<dbReference type="InterPro" id="IPR056884">
    <property type="entry name" value="NPHP3-like_N"/>
</dbReference>
<dbReference type="GO" id="GO:0009116">
    <property type="term" value="P:nucleoside metabolic process"/>
    <property type="evidence" value="ECO:0007669"/>
    <property type="project" value="InterPro"/>
</dbReference>
<dbReference type="InterPro" id="IPR027417">
    <property type="entry name" value="P-loop_NTPase"/>
</dbReference>
<comment type="caution">
    <text evidence="6">The sequence shown here is derived from an EMBL/GenBank/DDBJ whole genome shotgun (WGS) entry which is preliminary data.</text>
</comment>
<dbReference type="InterPro" id="IPR000845">
    <property type="entry name" value="Nucleoside_phosphorylase_d"/>
</dbReference>
<dbReference type="PANTHER" id="PTHR19879:SF9">
    <property type="entry name" value="TRANSCRIPTION INITIATION FACTOR TFIID SUBUNIT 5"/>
    <property type="match status" value="1"/>
</dbReference>
<keyword evidence="1 3" id="KW-0853">WD repeat</keyword>
<gene>
    <name evidence="6" type="ORF">BGW36DRAFT_386883</name>
</gene>
<feature type="repeat" description="WD" evidence="3">
    <location>
        <begin position="1122"/>
        <end position="1156"/>
    </location>
</feature>
<name>A0AAD4KGU4_9EURO</name>
<dbReference type="InterPro" id="IPR036322">
    <property type="entry name" value="WD40_repeat_dom_sf"/>
</dbReference>
<feature type="repeat" description="WD" evidence="3">
    <location>
        <begin position="1075"/>
        <end position="1116"/>
    </location>
</feature>
<keyword evidence="2" id="KW-0677">Repeat</keyword>
<feature type="repeat" description="WD" evidence="3">
    <location>
        <begin position="1198"/>
        <end position="1230"/>
    </location>
</feature>
<dbReference type="SUPFAM" id="SSF50978">
    <property type="entry name" value="WD40 repeat-like"/>
    <property type="match status" value="3"/>
</dbReference>
<feature type="repeat" description="WD" evidence="3">
    <location>
        <begin position="949"/>
        <end position="990"/>
    </location>
</feature>
<feature type="repeat" description="WD" evidence="3">
    <location>
        <begin position="1288"/>
        <end position="1314"/>
    </location>
</feature>
<dbReference type="PROSITE" id="PS00678">
    <property type="entry name" value="WD_REPEATS_1"/>
    <property type="match status" value="6"/>
</dbReference>
<dbReference type="InterPro" id="IPR035994">
    <property type="entry name" value="Nucleoside_phosphorylase_sf"/>
</dbReference>
<dbReference type="PROSITE" id="PS50082">
    <property type="entry name" value="WD_REPEATS_2"/>
    <property type="match status" value="12"/>
</dbReference>
<reference evidence="6" key="1">
    <citation type="submission" date="2021-12" db="EMBL/GenBank/DDBJ databases">
        <title>Convergent genome expansion in fungi linked to evolution of root-endophyte symbiosis.</title>
        <authorList>
            <consortium name="DOE Joint Genome Institute"/>
            <person name="Ke Y.-H."/>
            <person name="Bonito G."/>
            <person name="Liao H.-L."/>
            <person name="Looney B."/>
            <person name="Rojas-Flechas A."/>
            <person name="Nash J."/>
            <person name="Hameed K."/>
            <person name="Schadt C."/>
            <person name="Martin F."/>
            <person name="Crous P.W."/>
            <person name="Miettinen O."/>
            <person name="Magnuson J.K."/>
            <person name="Labbe J."/>
            <person name="Jacobson D."/>
            <person name="Doktycz M.J."/>
            <person name="Veneault-Fourrey C."/>
            <person name="Kuo A."/>
            <person name="Mondo S."/>
            <person name="Calhoun S."/>
            <person name="Riley R."/>
            <person name="Ohm R."/>
            <person name="LaButti K."/>
            <person name="Andreopoulos B."/>
            <person name="Pangilinan J."/>
            <person name="Nolan M."/>
            <person name="Tritt A."/>
            <person name="Clum A."/>
            <person name="Lipzen A."/>
            <person name="Daum C."/>
            <person name="Barry K."/>
            <person name="Grigoriev I.V."/>
            <person name="Vilgalys R."/>
        </authorList>
    </citation>
    <scope>NUCLEOTIDE SEQUENCE</scope>
    <source>
        <strain evidence="6">PMI_201</strain>
    </source>
</reference>
<dbReference type="InterPro" id="IPR001680">
    <property type="entry name" value="WD40_rpt"/>
</dbReference>
<dbReference type="EMBL" id="JAJTJA010000011">
    <property type="protein sequence ID" value="KAH8692058.1"/>
    <property type="molecule type" value="Genomic_DNA"/>
</dbReference>
<dbReference type="CDD" id="cd00200">
    <property type="entry name" value="WD40"/>
    <property type="match status" value="2"/>
</dbReference>
<evidence type="ECO:0000256" key="2">
    <source>
        <dbReference type="ARBA" id="ARBA00022737"/>
    </source>
</evidence>
<dbReference type="GeneID" id="70247341"/>
<proteinExistence type="predicted"/>
<feature type="domain" description="NACHT" evidence="5">
    <location>
        <begin position="395"/>
        <end position="540"/>
    </location>
</feature>
<dbReference type="PROSITE" id="PS50294">
    <property type="entry name" value="WD_REPEATS_REGION"/>
    <property type="match status" value="10"/>
</dbReference>
<dbReference type="InterPro" id="IPR019775">
    <property type="entry name" value="WD40_repeat_CS"/>
</dbReference>
<dbReference type="Pfam" id="PF00400">
    <property type="entry name" value="WD40"/>
    <property type="match status" value="12"/>
</dbReference>
<evidence type="ECO:0000313" key="7">
    <source>
        <dbReference type="Proteomes" id="UP001201262"/>
    </source>
</evidence>
<accession>A0AAD4KGU4</accession>
<dbReference type="SUPFAM" id="SSF52540">
    <property type="entry name" value="P-loop containing nucleoside triphosphate hydrolases"/>
    <property type="match status" value="1"/>
</dbReference>
<evidence type="ECO:0000256" key="4">
    <source>
        <dbReference type="SAM" id="SignalP"/>
    </source>
</evidence>
<feature type="repeat" description="WD" evidence="3">
    <location>
        <begin position="1240"/>
        <end position="1281"/>
    </location>
</feature>
<feature type="repeat" description="WD" evidence="3">
    <location>
        <begin position="1367"/>
        <end position="1408"/>
    </location>
</feature>
<feature type="repeat" description="WD" evidence="3">
    <location>
        <begin position="1451"/>
        <end position="1492"/>
    </location>
</feature>
<dbReference type="Pfam" id="PF01048">
    <property type="entry name" value="PNP_UDP_1"/>
    <property type="match status" value="1"/>
</dbReference>
<evidence type="ECO:0000256" key="1">
    <source>
        <dbReference type="ARBA" id="ARBA00022574"/>
    </source>
</evidence>
<feature type="repeat" description="WD" evidence="3">
    <location>
        <begin position="1493"/>
        <end position="1534"/>
    </location>
</feature>
<feature type="repeat" description="WD" evidence="3">
    <location>
        <begin position="1033"/>
        <end position="1074"/>
    </location>
</feature>
<feature type="repeat" description="WD" evidence="3">
    <location>
        <begin position="991"/>
        <end position="1032"/>
    </location>
</feature>
<dbReference type="Gene3D" id="2.130.10.10">
    <property type="entry name" value="YVTN repeat-like/Quinoprotein amine dehydrogenase"/>
    <property type="match status" value="4"/>
</dbReference>
<dbReference type="GO" id="GO:0003824">
    <property type="term" value="F:catalytic activity"/>
    <property type="evidence" value="ECO:0007669"/>
    <property type="project" value="InterPro"/>
</dbReference>
<dbReference type="Pfam" id="PF24883">
    <property type="entry name" value="NPHP3_N"/>
    <property type="match status" value="1"/>
</dbReference>
<dbReference type="InterPro" id="IPR020472">
    <property type="entry name" value="WD40_PAC1"/>
</dbReference>
<dbReference type="Proteomes" id="UP001201262">
    <property type="component" value="Unassembled WGS sequence"/>
</dbReference>
<sequence length="1628" mass="181734">MRPNSRDEFAIAIICALTLEAEAVEELFDKTYDRLGEFYKKQPGDDNAYVNGRIGAHNVVLCYMPGMGKGNAASVASSLKISYKRIEVALIIGICGGAPYLSNQEEIFLGDVIIGDAVVEYDFGRQHPGGFDRKTGVKDTLGRPNQEIRSLLAGLQAKRSRRELQAKMLHHLQEIQGSQLDWGRPNSVDDILFEASYQHKHYGSISHPRCLCLDDTSDNACEAALETICTRLGCDEDRICRRRHRTEHYNPRVHIGKFASADTVMRSGIHRDNIIGREEVIGFEMEGAGVWDNIPCIIIKGVCDYADSHKNKAWQAYAAATGAATAKAFLEYWKPAVGEGYTSEDQRCLQDVFLSHPDDDRRRIEAIKGGLLDDSFRWILDNAEYQRWWNNPGSQLLWIKGDSGKGKTMLVIGIIKQLLKPESSKFPAYFFCQGTDPKLNNATAVLRGLIYMLIIQQPHLISHLRQRYSTEGKRLFEGGNAFYSLSAVFENIIGDLQQPTVHLLIDALDECKEDLENLLRLIAKTMSMTSVQVKWIVTSRNMNHIEEILDHDHEANTLSLELNADRISRAIETYIYYKVSHLKILQHDQELQERVKYQLCRKSDGTFLWVALVIEELRKCHLEEEVLDALEDIPTDLSKLYDQMIGHIDQLKGRRRDICVMVLSMVVLAYRPLHLSEICHLTGIDKRQEVDRAIILCGSFLSIRDEYVYLIHQSAKDHLDNIHATTAIFWERSTIHHKMFSRSVETLSTRLRQNIYNLENPGVLASEVATFQPHPDPLLGLRYSCTYWLDHFLEVDPEVIDNSEAVENRGVMGFFKKHLLHWLESLSLIGEVPHGILSFRRLAYRQQAQDIPHSLSILNYNQRYTLSVFLCNDQAAVKIRRNSVLLESEKFVNSYGSIIEKAPLQTYSAALVFCPQKSEIKRLHWDERLKFIKNVFGTQECWDSCVQTLRGHTGSVNAVVFSSNGQMLASACEDHTIRLWDAATGTLKRILLGHNGSARALVFSPNNQALASSSDDHTVRLWDVATGVIMQTLRGSNWKVHAIAFSPDNRMLASASMYHTVRLWDIATGAVKQNLKGHTNWIHVIAFSPDGQVLASASDDNTIRLWDPATGTEKQKAGGWNVRAITFSPNGRILTFALADASIHLWDTTTGVIKQVMARQDFKVDTVTFSPNGRVLALASLHRIQLWDIATGSIKQRMGEISSKVHAVAFSPNSRMFASASDDHNIRLWDTTAVVTEQTLRSHNTSVNTIVISPHGQILASSSNDGNICLWDIATGTVKQILQGDYSVSLMAFSPNGNALAFVSDDYTVQFWNLPAAITNQDSPGHIISANLLASSPDRQILLSDSDYDDTHLWNWNAARCRQEQCSNGHTSSVTALTFSPDSQILASASNDHTIRLWDTRTGKMKKTLNGHSDSINAVVISPNGRILASASKDYSVRIWDIATGKTEQILNGHSGSVNAVVISPNGQILASASNDNSVRVWDLATSSVKQILLGHTNSANAVAFSLNGQVLASASDDNTLRVWDTVMGKETHICSIGIPIKTLSFSSDSCLNTERGSLTLRPSCSEDFEVSWSASGIYISDKWVTRDGQNLVLLPANYRATCAAVCGNFVVLSHESGYLSFLEMASA</sequence>
<feature type="signal peptide" evidence="4">
    <location>
        <begin position="1"/>
        <end position="23"/>
    </location>
</feature>
<feature type="repeat" description="WD" evidence="3">
    <location>
        <begin position="1409"/>
        <end position="1450"/>
    </location>
</feature>
<dbReference type="SUPFAM" id="SSF53167">
    <property type="entry name" value="Purine and uridine phosphorylases"/>
    <property type="match status" value="1"/>
</dbReference>
<dbReference type="InterPro" id="IPR007111">
    <property type="entry name" value="NACHT_NTPase"/>
</dbReference>
<evidence type="ECO:0000259" key="5">
    <source>
        <dbReference type="PROSITE" id="PS50837"/>
    </source>
</evidence>
<dbReference type="Gene3D" id="3.40.50.300">
    <property type="entry name" value="P-loop containing nucleotide triphosphate hydrolases"/>
    <property type="match status" value="1"/>
</dbReference>
<dbReference type="PROSITE" id="PS50837">
    <property type="entry name" value="NACHT"/>
    <property type="match status" value="1"/>
</dbReference>
<protein>
    <submittedName>
        <fullName evidence="6">WD40-repeat-containing domain protein</fullName>
    </submittedName>
</protein>